<dbReference type="Pfam" id="PF08843">
    <property type="entry name" value="AbiEii"/>
    <property type="match status" value="1"/>
</dbReference>
<accession>A0A2M8F1A0</accession>
<protein>
    <recommendedName>
        <fullName evidence="3">Nucleotidyl transferase AbiEii/AbiGii toxin family protein</fullName>
    </recommendedName>
</protein>
<dbReference type="Proteomes" id="UP000231383">
    <property type="component" value="Unassembled WGS sequence"/>
</dbReference>
<organism evidence="1 2">
    <name type="scientific">Candidatus Roizmanbacteria bacterium CG_4_9_14_0_2_um_filter_39_13</name>
    <dbReference type="NCBI Taxonomy" id="1974839"/>
    <lineage>
        <taxon>Bacteria</taxon>
        <taxon>Candidatus Roizmaniibacteriota</taxon>
    </lineage>
</organism>
<sequence length="251" mass="29264">MLSNDQIESLSIQNKIDTFTILREYVQIRFLTELFQLPNTQTIFKGGTAMRLMYGSPRYSEDLDFDAVASIEETKESVSSTIAKLKKEMPDISVKDMNSLVGLSLKMYLGTEISPQKLTVKLDFSFRKNDRKREYEKRPIQTVFPVQNFTLINVLSKEHILADKICTLFTRFKGRDLYDTWYLLNAGTKLNTDIVKDRLTDLFAISFSYDVLRQNIHKFDKKKLEQDLNKFLPLSERAIITNLKQFVLEMI</sequence>
<dbReference type="Gene3D" id="3.10.450.620">
    <property type="entry name" value="JHP933, nucleotidyltransferase-like core domain"/>
    <property type="match status" value="1"/>
</dbReference>
<proteinExistence type="predicted"/>
<evidence type="ECO:0008006" key="3">
    <source>
        <dbReference type="Google" id="ProtNLM"/>
    </source>
</evidence>
<name>A0A2M8F1A0_9BACT</name>
<evidence type="ECO:0000313" key="1">
    <source>
        <dbReference type="EMBL" id="PJC33047.1"/>
    </source>
</evidence>
<evidence type="ECO:0000313" key="2">
    <source>
        <dbReference type="Proteomes" id="UP000231383"/>
    </source>
</evidence>
<dbReference type="EMBL" id="PFSC01000055">
    <property type="protein sequence ID" value="PJC33047.1"/>
    <property type="molecule type" value="Genomic_DNA"/>
</dbReference>
<reference evidence="2" key="1">
    <citation type="submission" date="2017-09" db="EMBL/GenBank/DDBJ databases">
        <title>Depth-based differentiation of microbial function through sediment-hosted aquifers and enrichment of novel symbionts in the deep terrestrial subsurface.</title>
        <authorList>
            <person name="Probst A.J."/>
            <person name="Ladd B."/>
            <person name="Jarett J.K."/>
            <person name="Geller-Mcgrath D.E."/>
            <person name="Sieber C.M.K."/>
            <person name="Emerson J.B."/>
            <person name="Anantharaman K."/>
            <person name="Thomas B.C."/>
            <person name="Malmstrom R."/>
            <person name="Stieglmeier M."/>
            <person name="Klingl A."/>
            <person name="Woyke T."/>
            <person name="Ryan C.M."/>
            <person name="Banfield J.F."/>
        </authorList>
    </citation>
    <scope>NUCLEOTIDE SEQUENCE [LARGE SCALE GENOMIC DNA]</scope>
</reference>
<comment type="caution">
    <text evidence="1">The sequence shown here is derived from an EMBL/GenBank/DDBJ whole genome shotgun (WGS) entry which is preliminary data.</text>
</comment>
<gene>
    <name evidence="1" type="ORF">CO051_02070</name>
</gene>
<dbReference type="AlphaFoldDB" id="A0A2M8F1A0"/>
<dbReference type="InterPro" id="IPR014942">
    <property type="entry name" value="AbiEii"/>
</dbReference>